<dbReference type="PROSITE" id="PS51257">
    <property type="entry name" value="PROKAR_LIPOPROTEIN"/>
    <property type="match status" value="1"/>
</dbReference>
<gene>
    <name evidence="2" type="ORF">SAMN04487971_101139</name>
</gene>
<dbReference type="Gene3D" id="3.40.50.10610">
    <property type="entry name" value="ABC-type transport auxiliary lipoprotein component"/>
    <property type="match status" value="1"/>
</dbReference>
<organism evidence="2 3">
    <name type="scientific">Paracoccus chinensis</name>
    <dbReference type="NCBI Taxonomy" id="525640"/>
    <lineage>
        <taxon>Bacteria</taxon>
        <taxon>Pseudomonadati</taxon>
        <taxon>Pseudomonadota</taxon>
        <taxon>Alphaproteobacteria</taxon>
        <taxon>Rhodobacterales</taxon>
        <taxon>Paracoccaceae</taxon>
        <taxon>Paracoccus</taxon>
    </lineage>
</organism>
<dbReference type="SUPFAM" id="SSF159594">
    <property type="entry name" value="XCC0632-like"/>
    <property type="match status" value="1"/>
</dbReference>
<reference evidence="3" key="1">
    <citation type="submission" date="2016-10" db="EMBL/GenBank/DDBJ databases">
        <authorList>
            <person name="Varghese N."/>
            <person name="Submissions S."/>
        </authorList>
    </citation>
    <scope>NUCLEOTIDE SEQUENCE [LARGE SCALE GENOMIC DNA]</scope>
    <source>
        <strain evidence="3">CGMCC 1.7655</strain>
    </source>
</reference>
<dbReference type="InterPro" id="IPR005586">
    <property type="entry name" value="ABC_trans_aux"/>
</dbReference>
<sequence length="241" mass="25287">MRLAFPLLVLAALAGCSNPEKTGRYLIDPPTPQARVANNLGTAELRDVSLPEYAASGEVAWQTGDGAVRSNPRNLWADNPERAFTLTLARAISDMSGATVIAEPWPLAEPPRRRVEVRVEKALAQLDGIYRLSGRYYVSQDSAGGTNHARSFDIAVPLPVTQGSASSLSRGGARKIEASPPAIAAAQNAAIAQLAAQIATLGGPGGTIRTTAPQLDPIFSTPLEPLAPLEPLPEVSIEPLG</sequence>
<dbReference type="AlphaFoldDB" id="A0A1G9C8Y4"/>
<dbReference type="Pfam" id="PF03886">
    <property type="entry name" value="ABC_trans_aux"/>
    <property type="match status" value="1"/>
</dbReference>
<feature type="domain" description="ABC-type transport auxiliary lipoprotein component" evidence="1">
    <location>
        <begin position="25"/>
        <end position="199"/>
    </location>
</feature>
<proteinExistence type="predicted"/>
<evidence type="ECO:0000259" key="1">
    <source>
        <dbReference type="Pfam" id="PF03886"/>
    </source>
</evidence>
<dbReference type="OrthoDB" id="7858211at2"/>
<dbReference type="EMBL" id="FNGE01000001">
    <property type="protein sequence ID" value="SDK48122.1"/>
    <property type="molecule type" value="Genomic_DNA"/>
</dbReference>
<evidence type="ECO:0000313" key="2">
    <source>
        <dbReference type="EMBL" id="SDK48122.1"/>
    </source>
</evidence>
<dbReference type="STRING" id="525640.SAMN04487971_101139"/>
<keyword evidence="3" id="KW-1185">Reference proteome</keyword>
<accession>A0A1G9C8Y4</accession>
<protein>
    <recommendedName>
        <fullName evidence="1">ABC-type transport auxiliary lipoprotein component domain-containing protein</fullName>
    </recommendedName>
</protein>
<dbReference type="Proteomes" id="UP000199555">
    <property type="component" value="Unassembled WGS sequence"/>
</dbReference>
<evidence type="ECO:0000313" key="3">
    <source>
        <dbReference type="Proteomes" id="UP000199555"/>
    </source>
</evidence>
<dbReference type="RefSeq" id="WP_090751612.1">
    <property type="nucleotide sequence ID" value="NZ_FNGE01000001.1"/>
</dbReference>
<name>A0A1G9C8Y4_9RHOB</name>